<evidence type="ECO:0000256" key="3">
    <source>
        <dbReference type="ARBA" id="ARBA00022722"/>
    </source>
</evidence>
<evidence type="ECO:0000256" key="1">
    <source>
        <dbReference type="ARBA" id="ARBA00022679"/>
    </source>
</evidence>
<dbReference type="GO" id="GO:0003964">
    <property type="term" value="F:RNA-directed DNA polymerase activity"/>
    <property type="evidence" value="ECO:0007669"/>
    <property type="project" value="UniProtKB-KW"/>
</dbReference>
<gene>
    <name evidence="8" type="ORF">CR513_16783</name>
</gene>
<dbReference type="InterPro" id="IPR041373">
    <property type="entry name" value="RT_RNaseH"/>
</dbReference>
<keyword evidence="9" id="KW-1185">Reference proteome</keyword>
<feature type="domain" description="Reverse transcriptase RNase H-like" evidence="7">
    <location>
        <begin position="16"/>
        <end position="68"/>
    </location>
</feature>
<dbReference type="OrthoDB" id="1434098at2759"/>
<dbReference type="GO" id="GO:0004519">
    <property type="term" value="F:endonuclease activity"/>
    <property type="evidence" value="ECO:0007669"/>
    <property type="project" value="UniProtKB-KW"/>
</dbReference>
<keyword evidence="5" id="KW-0378">Hydrolase</keyword>
<feature type="non-terminal residue" evidence="8">
    <location>
        <position position="1"/>
    </location>
</feature>
<dbReference type="GO" id="GO:0016787">
    <property type="term" value="F:hydrolase activity"/>
    <property type="evidence" value="ECO:0007669"/>
    <property type="project" value="UniProtKB-KW"/>
</dbReference>
<keyword evidence="2" id="KW-0548">Nucleotidyltransferase</keyword>
<keyword evidence="3" id="KW-0540">Nuclease</keyword>
<evidence type="ECO:0000256" key="6">
    <source>
        <dbReference type="ARBA" id="ARBA00022918"/>
    </source>
</evidence>
<evidence type="ECO:0000313" key="8">
    <source>
        <dbReference type="EMBL" id="RDY00077.1"/>
    </source>
</evidence>
<proteinExistence type="predicted"/>
<keyword evidence="1" id="KW-0808">Transferase</keyword>
<dbReference type="Proteomes" id="UP000257109">
    <property type="component" value="Unassembled WGS sequence"/>
</dbReference>
<evidence type="ECO:0000256" key="5">
    <source>
        <dbReference type="ARBA" id="ARBA00022801"/>
    </source>
</evidence>
<dbReference type="SUPFAM" id="SSF56672">
    <property type="entry name" value="DNA/RNA polymerases"/>
    <property type="match status" value="1"/>
</dbReference>
<dbReference type="AlphaFoldDB" id="A0A371HBF8"/>
<evidence type="ECO:0000256" key="4">
    <source>
        <dbReference type="ARBA" id="ARBA00022759"/>
    </source>
</evidence>
<dbReference type="EMBL" id="QJKJ01003076">
    <property type="protein sequence ID" value="RDY00077.1"/>
    <property type="molecule type" value="Genomic_DNA"/>
</dbReference>
<keyword evidence="6" id="KW-0695">RNA-directed DNA polymerase</keyword>
<dbReference type="InterPro" id="IPR043502">
    <property type="entry name" value="DNA/RNA_pol_sf"/>
</dbReference>
<comment type="caution">
    <text evidence="8">The sequence shown here is derived from an EMBL/GenBank/DDBJ whole genome shotgun (WGS) entry which is preliminary data.</text>
</comment>
<reference evidence="8" key="1">
    <citation type="submission" date="2018-05" db="EMBL/GenBank/DDBJ databases">
        <title>Draft genome of Mucuna pruriens seed.</title>
        <authorList>
            <person name="Nnadi N.E."/>
            <person name="Vos R."/>
            <person name="Hasami M.H."/>
            <person name="Devisetty U.K."/>
            <person name="Aguiy J.C."/>
        </authorList>
    </citation>
    <scope>NUCLEOTIDE SEQUENCE [LARGE SCALE GENOMIC DNA]</scope>
    <source>
        <strain evidence="8">JCA_2017</strain>
    </source>
</reference>
<sequence>MCSHAAMKSCGLCIKVHKKNYPIHNLELAVVVFALKIWNHYLYGARFEIFSDNKNLKYLFNKEEPNISKKTNLGRISQGHNNAMPNVVVDVVSKKTTHMSTLIVKELELMEKFRDIDFHVERNDDHINCRMIMATGGF</sequence>
<evidence type="ECO:0000313" key="9">
    <source>
        <dbReference type="Proteomes" id="UP000257109"/>
    </source>
</evidence>
<organism evidence="8 9">
    <name type="scientific">Mucuna pruriens</name>
    <name type="common">Velvet bean</name>
    <name type="synonym">Dolichos pruriens</name>
    <dbReference type="NCBI Taxonomy" id="157652"/>
    <lineage>
        <taxon>Eukaryota</taxon>
        <taxon>Viridiplantae</taxon>
        <taxon>Streptophyta</taxon>
        <taxon>Embryophyta</taxon>
        <taxon>Tracheophyta</taxon>
        <taxon>Spermatophyta</taxon>
        <taxon>Magnoliopsida</taxon>
        <taxon>eudicotyledons</taxon>
        <taxon>Gunneridae</taxon>
        <taxon>Pentapetalae</taxon>
        <taxon>rosids</taxon>
        <taxon>fabids</taxon>
        <taxon>Fabales</taxon>
        <taxon>Fabaceae</taxon>
        <taxon>Papilionoideae</taxon>
        <taxon>50 kb inversion clade</taxon>
        <taxon>NPAAA clade</taxon>
        <taxon>indigoferoid/millettioid clade</taxon>
        <taxon>Phaseoleae</taxon>
        <taxon>Mucuna</taxon>
    </lineage>
</organism>
<name>A0A371HBF8_MUCPR</name>
<protein>
    <recommendedName>
        <fullName evidence="7">Reverse transcriptase RNase H-like domain-containing protein</fullName>
    </recommendedName>
</protein>
<accession>A0A371HBF8</accession>
<evidence type="ECO:0000259" key="7">
    <source>
        <dbReference type="Pfam" id="PF17917"/>
    </source>
</evidence>
<keyword evidence="4" id="KW-0255">Endonuclease</keyword>
<dbReference type="Pfam" id="PF17917">
    <property type="entry name" value="RT_RNaseH"/>
    <property type="match status" value="1"/>
</dbReference>
<evidence type="ECO:0000256" key="2">
    <source>
        <dbReference type="ARBA" id="ARBA00022695"/>
    </source>
</evidence>